<feature type="region of interest" description="Disordered" evidence="1">
    <location>
        <begin position="54"/>
        <end position="113"/>
    </location>
</feature>
<evidence type="ECO:0000313" key="2">
    <source>
        <dbReference type="EMBL" id="EMD32911.1"/>
    </source>
</evidence>
<gene>
    <name evidence="2" type="ORF">CERSUDRAFT_126425</name>
</gene>
<dbReference type="EMBL" id="KB445808">
    <property type="protein sequence ID" value="EMD32911.1"/>
    <property type="molecule type" value="Genomic_DNA"/>
</dbReference>
<organism evidence="2 3">
    <name type="scientific">Ceriporiopsis subvermispora (strain B)</name>
    <name type="common">White-rot fungus</name>
    <name type="synonym">Gelatoporia subvermispora</name>
    <dbReference type="NCBI Taxonomy" id="914234"/>
    <lineage>
        <taxon>Eukaryota</taxon>
        <taxon>Fungi</taxon>
        <taxon>Dikarya</taxon>
        <taxon>Basidiomycota</taxon>
        <taxon>Agaricomycotina</taxon>
        <taxon>Agaricomycetes</taxon>
        <taxon>Polyporales</taxon>
        <taxon>Gelatoporiaceae</taxon>
        <taxon>Gelatoporia</taxon>
    </lineage>
</organism>
<accession>M2R216</accession>
<dbReference type="Proteomes" id="UP000016930">
    <property type="component" value="Unassembled WGS sequence"/>
</dbReference>
<evidence type="ECO:0000313" key="3">
    <source>
        <dbReference type="Proteomes" id="UP000016930"/>
    </source>
</evidence>
<dbReference type="OrthoDB" id="2803878at2759"/>
<dbReference type="AlphaFoldDB" id="M2R216"/>
<sequence>MSLKMIARYLDELNALLEDVPQYAPNASPTTRALRNSIRLRLYRVIDQAQIHFSTPETLDGDPDGPPVYGPDVEDKPDISAGIKEDPSGQGDVASELSKHTEHHSCKSEPRSAATARRANAILETLQDDAVQSAQELVAAIFHGTGNSKLSYIQAENAALKRLLRAHETSNPTRWLGLLEPFFGGYPDLTLACSDSHDTDLTPDIKQRLQLRYKSIDALGKAQSGCHVLINILTQIEALKFAYDWRAHDGQIGAKSWKTRFLVTTFQDHSIYQPHFMDLDTEARRDKMQKFKPEFAKWKHAQQRAITARNRLIDLFETFGAAVLLDPTWKVAHLVVRVSPDFAAVMKLIYAHIPRLKAHLEDPTVPPSPLLAQQKAARDTVLQVVRVLATPAVRDHVAMFLDKYAPWGVDVAETLGCV</sequence>
<proteinExistence type="predicted"/>
<protein>
    <submittedName>
        <fullName evidence="2">Uncharacterized protein</fullName>
    </submittedName>
</protein>
<name>M2R216_CERS8</name>
<feature type="compositionally biased region" description="Basic and acidic residues" evidence="1">
    <location>
        <begin position="73"/>
        <end position="87"/>
    </location>
</feature>
<dbReference type="HOGENOM" id="CLU_657199_0_0_1"/>
<reference evidence="2 3" key="1">
    <citation type="journal article" date="2012" name="Proc. Natl. Acad. Sci. U.S.A.">
        <title>Comparative genomics of Ceriporiopsis subvermispora and Phanerochaete chrysosporium provide insight into selective ligninolysis.</title>
        <authorList>
            <person name="Fernandez-Fueyo E."/>
            <person name="Ruiz-Duenas F.J."/>
            <person name="Ferreira P."/>
            <person name="Floudas D."/>
            <person name="Hibbett D.S."/>
            <person name="Canessa P."/>
            <person name="Larrondo L.F."/>
            <person name="James T.Y."/>
            <person name="Seelenfreund D."/>
            <person name="Lobos S."/>
            <person name="Polanco R."/>
            <person name="Tello M."/>
            <person name="Honda Y."/>
            <person name="Watanabe T."/>
            <person name="Watanabe T."/>
            <person name="Ryu J.S."/>
            <person name="Kubicek C.P."/>
            <person name="Schmoll M."/>
            <person name="Gaskell J."/>
            <person name="Hammel K.E."/>
            <person name="St John F.J."/>
            <person name="Vanden Wymelenberg A."/>
            <person name="Sabat G."/>
            <person name="Splinter BonDurant S."/>
            <person name="Syed K."/>
            <person name="Yadav J.S."/>
            <person name="Doddapaneni H."/>
            <person name="Subramanian V."/>
            <person name="Lavin J.L."/>
            <person name="Oguiza J.A."/>
            <person name="Perez G."/>
            <person name="Pisabarro A.G."/>
            <person name="Ramirez L."/>
            <person name="Santoyo F."/>
            <person name="Master E."/>
            <person name="Coutinho P.M."/>
            <person name="Henrissat B."/>
            <person name="Lombard V."/>
            <person name="Magnuson J.K."/>
            <person name="Kuees U."/>
            <person name="Hori C."/>
            <person name="Igarashi K."/>
            <person name="Samejima M."/>
            <person name="Held B.W."/>
            <person name="Barry K.W."/>
            <person name="LaButti K.M."/>
            <person name="Lapidus A."/>
            <person name="Lindquist E.A."/>
            <person name="Lucas S.M."/>
            <person name="Riley R."/>
            <person name="Salamov A.A."/>
            <person name="Hoffmeister D."/>
            <person name="Schwenk D."/>
            <person name="Hadar Y."/>
            <person name="Yarden O."/>
            <person name="de Vries R.P."/>
            <person name="Wiebenga A."/>
            <person name="Stenlid J."/>
            <person name="Eastwood D."/>
            <person name="Grigoriev I.V."/>
            <person name="Berka R.M."/>
            <person name="Blanchette R.A."/>
            <person name="Kersten P."/>
            <person name="Martinez A.T."/>
            <person name="Vicuna R."/>
            <person name="Cullen D."/>
        </authorList>
    </citation>
    <scope>NUCLEOTIDE SEQUENCE [LARGE SCALE GENOMIC DNA]</scope>
    <source>
        <strain evidence="2 3">B</strain>
    </source>
</reference>
<feature type="compositionally biased region" description="Basic and acidic residues" evidence="1">
    <location>
        <begin position="97"/>
        <end position="110"/>
    </location>
</feature>
<evidence type="ECO:0000256" key="1">
    <source>
        <dbReference type="SAM" id="MobiDB-lite"/>
    </source>
</evidence>
<keyword evidence="3" id="KW-1185">Reference proteome</keyword>